<evidence type="ECO:0000256" key="1">
    <source>
        <dbReference type="ARBA" id="ARBA00010290"/>
    </source>
</evidence>
<feature type="binding site" evidence="8">
    <location>
        <position position="47"/>
    </location>
    <ligand>
        <name>Mg(2+)</name>
        <dbReference type="ChEBI" id="CHEBI:18420"/>
    </ligand>
</feature>
<dbReference type="FunFam" id="3.40.50.300:FF:000393">
    <property type="entry name" value="ADP-ribosylation factor-like 2, arl2"/>
    <property type="match status" value="1"/>
</dbReference>
<evidence type="ECO:0000256" key="6">
    <source>
        <dbReference type="ARBA" id="ARBA00026198"/>
    </source>
</evidence>
<evidence type="ECO:0000313" key="11">
    <source>
        <dbReference type="Proteomes" id="UP000316726"/>
    </source>
</evidence>
<dbReference type="EMBL" id="CP031042">
    <property type="protein sequence ID" value="QDZ22913.1"/>
    <property type="molecule type" value="Genomic_DNA"/>
</dbReference>
<feature type="binding site" evidence="7">
    <location>
        <begin position="125"/>
        <end position="128"/>
    </location>
    <ligand>
        <name>GTP</name>
        <dbReference type="ChEBI" id="CHEBI:37565"/>
    </ligand>
</feature>
<keyword evidence="8" id="KW-0479">Metal-binding</keyword>
<feature type="binding site" evidence="7">
    <location>
        <position position="69"/>
    </location>
    <ligand>
        <name>GTP</name>
        <dbReference type="ChEBI" id="CHEBI:37565"/>
    </ligand>
</feature>
<dbReference type="Gene3D" id="3.40.50.300">
    <property type="entry name" value="P-loop containing nucleotide triphosphate hydrolases"/>
    <property type="match status" value="1"/>
</dbReference>
<evidence type="ECO:0000256" key="2">
    <source>
        <dbReference type="ARBA" id="ARBA00022707"/>
    </source>
</evidence>
<dbReference type="PROSITE" id="PS51417">
    <property type="entry name" value="ARF"/>
    <property type="match status" value="1"/>
</dbReference>
<feature type="binding site" evidence="7">
    <location>
        <begin position="23"/>
        <end position="30"/>
    </location>
    <ligand>
        <name>GTP</name>
        <dbReference type="ChEBI" id="CHEBI:37565"/>
    </ligand>
</feature>
<dbReference type="OrthoDB" id="2011769at2759"/>
<keyword evidence="2" id="KW-0519">Myristate</keyword>
<keyword evidence="8" id="KW-0460">Magnesium</keyword>
<gene>
    <name evidence="10" type="ORF">A3770_09p54310</name>
</gene>
<proteinExistence type="inferred from homology"/>
<dbReference type="Pfam" id="PF00025">
    <property type="entry name" value="Arf"/>
    <property type="match status" value="1"/>
</dbReference>
<dbReference type="SMART" id="SM00177">
    <property type="entry name" value="ARF"/>
    <property type="match status" value="1"/>
</dbReference>
<keyword evidence="11" id="KW-1185">Reference proteome</keyword>
<evidence type="ECO:0000313" key="10">
    <source>
        <dbReference type="EMBL" id="QDZ22913.1"/>
    </source>
</evidence>
<dbReference type="PANTHER" id="PTHR45697">
    <property type="entry name" value="ADP-RIBOSYLATION FACTOR-LIKE PROTEIN 2-RELATED"/>
    <property type="match status" value="1"/>
</dbReference>
<keyword evidence="4 7" id="KW-0342">GTP-binding</keyword>
<dbReference type="AlphaFoldDB" id="A0A5B8MR52"/>
<comment type="similarity">
    <text evidence="1 9">Belongs to the small GTPase superfamily. Arf family.</text>
</comment>
<accession>A0A5B8MR52</accession>
<protein>
    <recommendedName>
        <fullName evidence="6">ADP-ribosylation factor-like protein 2</fullName>
    </recommendedName>
</protein>
<evidence type="ECO:0000256" key="4">
    <source>
        <dbReference type="ARBA" id="ARBA00023134"/>
    </source>
</evidence>
<feature type="binding site" evidence="8">
    <location>
        <position position="30"/>
    </location>
    <ligand>
        <name>Mg(2+)</name>
        <dbReference type="ChEBI" id="CHEBI:18420"/>
    </ligand>
</feature>
<dbReference type="InterPro" id="IPR005225">
    <property type="entry name" value="Small_GTP-bd"/>
</dbReference>
<evidence type="ECO:0000256" key="3">
    <source>
        <dbReference type="ARBA" id="ARBA00022741"/>
    </source>
</evidence>
<evidence type="ECO:0000256" key="9">
    <source>
        <dbReference type="RuleBase" id="RU003925"/>
    </source>
</evidence>
<dbReference type="InterPro" id="IPR044612">
    <property type="entry name" value="ARL2/3"/>
</dbReference>
<reference evidence="10 11" key="1">
    <citation type="submission" date="2018-07" db="EMBL/GenBank/DDBJ databases">
        <title>The complete nuclear genome of the prasinophyte Chloropicon primus (CCMP1205).</title>
        <authorList>
            <person name="Pombert J.-F."/>
            <person name="Otis C."/>
            <person name="Turmel M."/>
            <person name="Lemieux C."/>
        </authorList>
    </citation>
    <scope>NUCLEOTIDE SEQUENCE [LARGE SCALE GENOMIC DNA]</scope>
    <source>
        <strain evidence="10 11">CCMP1205</strain>
    </source>
</reference>
<dbReference type="PRINTS" id="PR00328">
    <property type="entry name" value="SAR1GTPBP"/>
</dbReference>
<dbReference type="CDD" id="cd04154">
    <property type="entry name" value="Arl2"/>
    <property type="match status" value="1"/>
</dbReference>
<dbReference type="NCBIfam" id="TIGR00231">
    <property type="entry name" value="small_GTP"/>
    <property type="match status" value="1"/>
</dbReference>
<sequence length="185" mass="20858">MGLLTVIKKVKAKEKEIRLLMVGLDNAGKTTIVKKLCGEDVSKTSPTLGFEIKTLAHNGYKLNIWDVGGQTTLRSYWRNYYEQTEGLIWVIDSTDVRRLKDCKEELHKLLVEERLAGATLLIFANKQDISGAQSSKELLKALELDKMGERHWKIVSCSGITGDGVRKGLNWVVEDIAARIYMFNS</sequence>
<dbReference type="GO" id="GO:0003924">
    <property type="term" value="F:GTPase activity"/>
    <property type="evidence" value="ECO:0007669"/>
    <property type="project" value="InterPro"/>
</dbReference>
<dbReference type="Proteomes" id="UP000316726">
    <property type="component" value="Chromosome 9"/>
</dbReference>
<dbReference type="GO" id="GO:0046872">
    <property type="term" value="F:metal ion binding"/>
    <property type="evidence" value="ECO:0007669"/>
    <property type="project" value="UniProtKB-KW"/>
</dbReference>
<name>A0A5B8MR52_9CHLO</name>
<keyword evidence="3 7" id="KW-0547">Nucleotide-binding</keyword>
<evidence type="ECO:0000256" key="8">
    <source>
        <dbReference type="PIRSR" id="PIRSR606689-2"/>
    </source>
</evidence>
<dbReference type="InterPro" id="IPR045873">
    <property type="entry name" value="Arl2"/>
</dbReference>
<organism evidence="10 11">
    <name type="scientific">Chloropicon primus</name>
    <dbReference type="NCBI Taxonomy" id="1764295"/>
    <lineage>
        <taxon>Eukaryota</taxon>
        <taxon>Viridiplantae</taxon>
        <taxon>Chlorophyta</taxon>
        <taxon>Chloropicophyceae</taxon>
        <taxon>Chloropicales</taxon>
        <taxon>Chloropicaceae</taxon>
        <taxon>Chloropicon</taxon>
    </lineage>
</organism>
<evidence type="ECO:0000256" key="7">
    <source>
        <dbReference type="PIRSR" id="PIRSR606689-1"/>
    </source>
</evidence>
<keyword evidence="5" id="KW-0449">Lipoprotein</keyword>
<dbReference type="GO" id="GO:0005525">
    <property type="term" value="F:GTP binding"/>
    <property type="evidence" value="ECO:0007669"/>
    <property type="project" value="UniProtKB-KW"/>
</dbReference>
<dbReference type="STRING" id="1764295.A0A5B8MR52"/>
<dbReference type="InterPro" id="IPR027417">
    <property type="entry name" value="P-loop_NTPase"/>
</dbReference>
<dbReference type="SUPFAM" id="SSF52540">
    <property type="entry name" value="P-loop containing nucleoside triphosphate hydrolases"/>
    <property type="match status" value="1"/>
</dbReference>
<evidence type="ECO:0000256" key="5">
    <source>
        <dbReference type="ARBA" id="ARBA00023288"/>
    </source>
</evidence>
<dbReference type="InterPro" id="IPR006689">
    <property type="entry name" value="Small_GTPase_ARF/SAR"/>
</dbReference>
<dbReference type="SMART" id="SM00178">
    <property type="entry name" value="SAR"/>
    <property type="match status" value="1"/>
</dbReference>